<accession>A0A3P7J1F0</accession>
<gene>
    <name evidence="2" type="ORF">SVUK_LOCUS11724</name>
</gene>
<keyword evidence="3" id="KW-1185">Reference proteome</keyword>
<evidence type="ECO:0000313" key="3">
    <source>
        <dbReference type="Proteomes" id="UP000270094"/>
    </source>
</evidence>
<evidence type="ECO:0000256" key="1">
    <source>
        <dbReference type="SAM" id="SignalP"/>
    </source>
</evidence>
<proteinExistence type="predicted"/>
<name>A0A3P7J1F0_STRVU</name>
<keyword evidence="1" id="KW-0732">Signal</keyword>
<feature type="chain" id="PRO_5018165956" evidence="1">
    <location>
        <begin position="17"/>
        <end position="82"/>
    </location>
</feature>
<dbReference type="EMBL" id="UYYB01097591">
    <property type="protein sequence ID" value="VDM76726.1"/>
    <property type="molecule type" value="Genomic_DNA"/>
</dbReference>
<evidence type="ECO:0000313" key="2">
    <source>
        <dbReference type="EMBL" id="VDM76726.1"/>
    </source>
</evidence>
<organism evidence="2 3">
    <name type="scientific">Strongylus vulgaris</name>
    <name type="common">Blood worm</name>
    <dbReference type="NCBI Taxonomy" id="40348"/>
    <lineage>
        <taxon>Eukaryota</taxon>
        <taxon>Metazoa</taxon>
        <taxon>Ecdysozoa</taxon>
        <taxon>Nematoda</taxon>
        <taxon>Chromadorea</taxon>
        <taxon>Rhabditida</taxon>
        <taxon>Rhabditina</taxon>
        <taxon>Rhabditomorpha</taxon>
        <taxon>Strongyloidea</taxon>
        <taxon>Strongylidae</taxon>
        <taxon>Strongylus</taxon>
    </lineage>
</organism>
<dbReference type="Proteomes" id="UP000270094">
    <property type="component" value="Unassembled WGS sequence"/>
</dbReference>
<reference evidence="2 3" key="1">
    <citation type="submission" date="2018-11" db="EMBL/GenBank/DDBJ databases">
        <authorList>
            <consortium name="Pathogen Informatics"/>
        </authorList>
    </citation>
    <scope>NUCLEOTIDE SEQUENCE [LARGE SCALE GENOMIC DNA]</scope>
</reference>
<feature type="signal peptide" evidence="1">
    <location>
        <begin position="1"/>
        <end position="16"/>
    </location>
</feature>
<dbReference type="AlphaFoldDB" id="A0A3P7J1F0"/>
<protein>
    <submittedName>
        <fullName evidence="2">Uncharacterized protein</fullName>
    </submittedName>
</protein>
<sequence>MRLLLSLYLLVAVSWAILDTVDEACPVKKGNTTAMAMADTATMDADEQCMHHVLMAMVVVTGMDMVAMAVTAMEVTDTKNSK</sequence>